<feature type="region of interest" description="Disordered" evidence="1">
    <location>
        <begin position="57"/>
        <end position="100"/>
    </location>
</feature>
<name>A0A2G8RPE6_9APHY</name>
<organism evidence="2 3">
    <name type="scientific">Ganoderma sinense ZZ0214-1</name>
    <dbReference type="NCBI Taxonomy" id="1077348"/>
    <lineage>
        <taxon>Eukaryota</taxon>
        <taxon>Fungi</taxon>
        <taxon>Dikarya</taxon>
        <taxon>Basidiomycota</taxon>
        <taxon>Agaricomycotina</taxon>
        <taxon>Agaricomycetes</taxon>
        <taxon>Polyporales</taxon>
        <taxon>Polyporaceae</taxon>
        <taxon>Ganoderma</taxon>
    </lineage>
</organism>
<keyword evidence="3" id="KW-1185">Reference proteome</keyword>
<sequence>MICNGSMLMIDGSFSDSATTDAAGLGSRDGSRLCSAMGASASISSGSACVRSCCASSTAGGVRTPTCEKIAGTPDDGRRSGNSSASAPGPPDSDVEARRG</sequence>
<comment type="caution">
    <text evidence="2">The sequence shown here is derived from an EMBL/GenBank/DDBJ whole genome shotgun (WGS) entry which is preliminary data.</text>
</comment>
<gene>
    <name evidence="2" type="ORF">GSI_14688</name>
</gene>
<dbReference type="AlphaFoldDB" id="A0A2G8RPE6"/>
<evidence type="ECO:0000313" key="3">
    <source>
        <dbReference type="Proteomes" id="UP000230002"/>
    </source>
</evidence>
<evidence type="ECO:0000256" key="1">
    <source>
        <dbReference type="SAM" id="MobiDB-lite"/>
    </source>
</evidence>
<dbReference type="EMBL" id="AYKW01000068">
    <property type="protein sequence ID" value="PIL23377.1"/>
    <property type="molecule type" value="Genomic_DNA"/>
</dbReference>
<proteinExistence type="predicted"/>
<reference evidence="2 3" key="1">
    <citation type="journal article" date="2015" name="Sci. Rep.">
        <title>Chromosome-level genome map provides insights into diverse defense mechanisms in the medicinal fungus Ganoderma sinense.</title>
        <authorList>
            <person name="Zhu Y."/>
            <person name="Xu J."/>
            <person name="Sun C."/>
            <person name="Zhou S."/>
            <person name="Xu H."/>
            <person name="Nelson D.R."/>
            <person name="Qian J."/>
            <person name="Song J."/>
            <person name="Luo H."/>
            <person name="Xiang L."/>
            <person name="Li Y."/>
            <person name="Xu Z."/>
            <person name="Ji A."/>
            <person name="Wang L."/>
            <person name="Lu S."/>
            <person name="Hayward A."/>
            <person name="Sun W."/>
            <person name="Li X."/>
            <person name="Schwartz D.C."/>
            <person name="Wang Y."/>
            <person name="Chen S."/>
        </authorList>
    </citation>
    <scope>NUCLEOTIDE SEQUENCE [LARGE SCALE GENOMIC DNA]</scope>
    <source>
        <strain evidence="2 3">ZZ0214-1</strain>
    </source>
</reference>
<dbReference type="Proteomes" id="UP000230002">
    <property type="component" value="Unassembled WGS sequence"/>
</dbReference>
<evidence type="ECO:0000313" key="2">
    <source>
        <dbReference type="EMBL" id="PIL23377.1"/>
    </source>
</evidence>
<protein>
    <submittedName>
        <fullName evidence="2">Uncharacterized protein</fullName>
    </submittedName>
</protein>
<accession>A0A2G8RPE6</accession>